<dbReference type="OrthoDB" id="5311681at2759"/>
<feature type="region of interest" description="Disordered" evidence="1">
    <location>
        <begin position="369"/>
        <end position="398"/>
    </location>
</feature>
<dbReference type="EMBL" id="AMWN01000011">
    <property type="protein sequence ID" value="EXJ78892.1"/>
    <property type="molecule type" value="Genomic_DNA"/>
</dbReference>
<dbReference type="STRING" id="1182541.W9XEI9"/>
<reference evidence="2 3" key="1">
    <citation type="submission" date="2013-03" db="EMBL/GenBank/DDBJ databases">
        <title>The Genome Sequence of Capronia coronata CBS 617.96.</title>
        <authorList>
            <consortium name="The Broad Institute Genomics Platform"/>
            <person name="Cuomo C."/>
            <person name="de Hoog S."/>
            <person name="Gorbushina A."/>
            <person name="Walker B."/>
            <person name="Young S.K."/>
            <person name="Zeng Q."/>
            <person name="Gargeya S."/>
            <person name="Fitzgerald M."/>
            <person name="Haas B."/>
            <person name="Abouelleil A."/>
            <person name="Allen A.W."/>
            <person name="Alvarado L."/>
            <person name="Arachchi H.M."/>
            <person name="Berlin A.M."/>
            <person name="Chapman S.B."/>
            <person name="Gainer-Dewar J."/>
            <person name="Goldberg J."/>
            <person name="Griggs A."/>
            <person name="Gujja S."/>
            <person name="Hansen M."/>
            <person name="Howarth C."/>
            <person name="Imamovic A."/>
            <person name="Ireland A."/>
            <person name="Larimer J."/>
            <person name="McCowan C."/>
            <person name="Murphy C."/>
            <person name="Pearson M."/>
            <person name="Poon T.W."/>
            <person name="Priest M."/>
            <person name="Roberts A."/>
            <person name="Saif S."/>
            <person name="Shea T."/>
            <person name="Sisk P."/>
            <person name="Sykes S."/>
            <person name="Wortman J."/>
            <person name="Nusbaum C."/>
            <person name="Birren B."/>
        </authorList>
    </citation>
    <scope>NUCLEOTIDE SEQUENCE [LARGE SCALE GENOMIC DNA]</scope>
    <source>
        <strain evidence="2 3">CBS 617.96</strain>
    </source>
</reference>
<keyword evidence="3" id="KW-1185">Reference proteome</keyword>
<proteinExistence type="predicted"/>
<protein>
    <recommendedName>
        <fullName evidence="4">F-box domain-containing protein</fullName>
    </recommendedName>
</protein>
<organism evidence="2 3">
    <name type="scientific">Capronia coronata CBS 617.96</name>
    <dbReference type="NCBI Taxonomy" id="1182541"/>
    <lineage>
        <taxon>Eukaryota</taxon>
        <taxon>Fungi</taxon>
        <taxon>Dikarya</taxon>
        <taxon>Ascomycota</taxon>
        <taxon>Pezizomycotina</taxon>
        <taxon>Eurotiomycetes</taxon>
        <taxon>Chaetothyriomycetidae</taxon>
        <taxon>Chaetothyriales</taxon>
        <taxon>Herpotrichiellaceae</taxon>
        <taxon>Capronia</taxon>
    </lineage>
</organism>
<evidence type="ECO:0000313" key="2">
    <source>
        <dbReference type="EMBL" id="EXJ78892.1"/>
    </source>
</evidence>
<dbReference type="GeneID" id="19164139"/>
<evidence type="ECO:0008006" key="4">
    <source>
        <dbReference type="Google" id="ProtNLM"/>
    </source>
</evidence>
<gene>
    <name evidence="2" type="ORF">A1O1_09294</name>
</gene>
<sequence length="623" mass="69669">MTFRANHLYSNGPDIQGAFGVDSLPLTVVAHIISCLDGDVASLVRLCRTSRVLFYMTLPHLWKNVTLKAYSSIRYRDDLPEGFGGASPFSMGLNALVTRNVSKLVQSLNLEGEFGGTDLGAYAKAGRVSESSMILNIAIRAAIEQCTHLTSFRWDLDVRRQPNVYAGLAKLSKLECLWLRFPTDRSPQPLVEAPALPNLKSLTVTHYDPLCYPDELSNLFFHATNLDTLNLHFSPRMRDQGEASVVMTRFFRKNIAAKRKLRLRKIGIYNLLPYLDAAECVEALDSSVCEDFTALNTFGLDEDTMGQRAAAHFIDRAWLVPVDEKDRPKHPKSLRVDQLHKRHALDLGKSAGLERLYLINARYNAEGKGGHVQSSPNSAEASPGATSTSVPANRSARNTPMLNTTLRDLYLDNICNVCGPTLKHLILPARWLLPTEVTARLIRSCPNLTQLSAAFQRADYDLLRLLVPFLSHLWALRLLAPISDLESDERDCDGAVQKQLPPRDGVVCVMDCQNEERIAQEIEQRVGNSPGDFPNLRYIGLGSRDSIWEVGKVVEEVVRTPVRLSAQDGAWELSNGQPQPQSANGTTANGWREEIVRRRRVKRITEDDVKDVEIWKMDSMDII</sequence>
<dbReference type="InterPro" id="IPR036047">
    <property type="entry name" value="F-box-like_dom_sf"/>
</dbReference>
<evidence type="ECO:0000313" key="3">
    <source>
        <dbReference type="Proteomes" id="UP000019484"/>
    </source>
</evidence>
<dbReference type="RefSeq" id="XP_007728340.1">
    <property type="nucleotide sequence ID" value="XM_007730150.1"/>
</dbReference>
<name>W9XEI9_9EURO</name>
<dbReference type="HOGENOM" id="CLU_024064_0_0_1"/>
<dbReference type="Proteomes" id="UP000019484">
    <property type="component" value="Unassembled WGS sequence"/>
</dbReference>
<feature type="region of interest" description="Disordered" evidence="1">
    <location>
        <begin position="572"/>
        <end position="591"/>
    </location>
</feature>
<feature type="compositionally biased region" description="Polar residues" evidence="1">
    <location>
        <begin position="372"/>
        <end position="398"/>
    </location>
</feature>
<comment type="caution">
    <text evidence="2">The sequence shown here is derived from an EMBL/GenBank/DDBJ whole genome shotgun (WGS) entry which is preliminary data.</text>
</comment>
<evidence type="ECO:0000256" key="1">
    <source>
        <dbReference type="SAM" id="MobiDB-lite"/>
    </source>
</evidence>
<dbReference type="SUPFAM" id="SSF81383">
    <property type="entry name" value="F-box domain"/>
    <property type="match status" value="1"/>
</dbReference>
<dbReference type="SUPFAM" id="SSF52047">
    <property type="entry name" value="RNI-like"/>
    <property type="match status" value="1"/>
</dbReference>
<dbReference type="eggNOG" id="ENOG502T1XE">
    <property type="taxonomic scope" value="Eukaryota"/>
</dbReference>
<dbReference type="AlphaFoldDB" id="W9XEI9"/>
<feature type="compositionally biased region" description="Polar residues" evidence="1">
    <location>
        <begin position="574"/>
        <end position="589"/>
    </location>
</feature>
<accession>W9XEI9</accession>